<dbReference type="PANTHER" id="PTHR46124">
    <property type="entry name" value="D-AMINOACYL-TRNA DEACYLASE"/>
    <property type="match status" value="1"/>
</dbReference>
<dbReference type="PROSITE" id="PS01091">
    <property type="entry name" value="TATD_3"/>
    <property type="match status" value="1"/>
</dbReference>
<evidence type="ECO:0000256" key="2">
    <source>
        <dbReference type="ARBA" id="ARBA00022723"/>
    </source>
</evidence>
<dbReference type="SUPFAM" id="SSF51556">
    <property type="entry name" value="Metallo-dependent hydrolases"/>
    <property type="match status" value="1"/>
</dbReference>
<proteinExistence type="inferred from homology"/>
<keyword evidence="2 4" id="KW-0479">Metal-binding</keyword>
<dbReference type="NCBIfam" id="TIGR00010">
    <property type="entry name" value="YchF/TatD family DNA exonuclease"/>
    <property type="match status" value="1"/>
</dbReference>
<evidence type="ECO:0000256" key="1">
    <source>
        <dbReference type="ARBA" id="ARBA00009275"/>
    </source>
</evidence>
<feature type="binding site" evidence="4">
    <location>
        <position position="179"/>
    </location>
    <ligand>
        <name>a divalent metal cation</name>
        <dbReference type="ChEBI" id="CHEBI:60240"/>
        <label>2</label>
    </ligand>
</feature>
<dbReference type="CDD" id="cd01310">
    <property type="entry name" value="TatD_DNAse"/>
    <property type="match status" value="1"/>
</dbReference>
<evidence type="ECO:0000313" key="5">
    <source>
        <dbReference type="EMBL" id="SNR80798.1"/>
    </source>
</evidence>
<comment type="similarity">
    <text evidence="1">Belongs to the metallo-dependent hydrolases superfamily. TatD-type hydrolase family.</text>
</comment>
<dbReference type="AlphaFoldDB" id="A0A238ZCS7"/>
<evidence type="ECO:0000256" key="4">
    <source>
        <dbReference type="PIRSR" id="PIRSR005902-1"/>
    </source>
</evidence>
<dbReference type="PANTHER" id="PTHR46124:SF2">
    <property type="entry name" value="D-AMINOACYL-TRNA DEACYLASE"/>
    <property type="match status" value="1"/>
</dbReference>
<feature type="binding site" evidence="4">
    <location>
        <position position="27"/>
    </location>
    <ligand>
        <name>a divalent metal cation</name>
        <dbReference type="ChEBI" id="CHEBI:60240"/>
        <label>1</label>
    </ligand>
</feature>
<dbReference type="FunFam" id="3.20.20.140:FF:000005">
    <property type="entry name" value="TatD family hydrolase"/>
    <property type="match status" value="1"/>
</dbReference>
<evidence type="ECO:0000313" key="6">
    <source>
        <dbReference type="Proteomes" id="UP000198324"/>
    </source>
</evidence>
<dbReference type="InterPro" id="IPR001130">
    <property type="entry name" value="TatD-like"/>
</dbReference>
<dbReference type="InterPro" id="IPR032466">
    <property type="entry name" value="Metal_Hydrolase"/>
</dbReference>
<dbReference type="GO" id="GO:0016788">
    <property type="term" value="F:hydrolase activity, acting on ester bonds"/>
    <property type="evidence" value="ECO:0007669"/>
    <property type="project" value="InterPro"/>
</dbReference>
<dbReference type="PIRSF" id="PIRSF005902">
    <property type="entry name" value="DNase_TatD"/>
    <property type="match status" value="1"/>
</dbReference>
<reference evidence="5 6" key="1">
    <citation type="submission" date="2017-06" db="EMBL/GenBank/DDBJ databases">
        <authorList>
            <person name="Kim H.J."/>
            <person name="Triplett B.A."/>
        </authorList>
    </citation>
    <scope>NUCLEOTIDE SEQUENCE [LARGE SCALE GENOMIC DNA]</scope>
    <source>
        <strain evidence="5 6">DSM 13116</strain>
    </source>
</reference>
<dbReference type="RefSeq" id="WP_089273110.1">
    <property type="nucleotide sequence ID" value="NZ_FZOC01000002.1"/>
</dbReference>
<protein>
    <submittedName>
        <fullName evidence="5">TatD DNase family protein</fullName>
    </submittedName>
</protein>
<evidence type="ECO:0000256" key="3">
    <source>
        <dbReference type="ARBA" id="ARBA00022801"/>
    </source>
</evidence>
<gene>
    <name evidence="5" type="ORF">SAMN04488503_1410</name>
</gene>
<accession>A0A238ZCS7</accession>
<feature type="binding site" evidence="4">
    <location>
        <position position="148"/>
    </location>
    <ligand>
        <name>a divalent metal cation</name>
        <dbReference type="ChEBI" id="CHEBI:60240"/>
        <label>2</label>
    </ligand>
</feature>
<name>A0A238ZCS7_9BACT</name>
<feature type="binding site" evidence="4">
    <location>
        <position position="229"/>
    </location>
    <ligand>
        <name>a divalent metal cation</name>
        <dbReference type="ChEBI" id="CHEBI:60240"/>
        <label>1</label>
    </ligand>
</feature>
<sequence>MSKKHKHPRQEPETLALPLVGADSHAHLDLPEFDADRDEILDRARACGVACIGNVFLGPDAYLRNRLLFEARPEVFFILGIHPGNADTCTPAALAAMRNAFATDPRLKAVGEIGLDYYWDNHPREMQQHAFRAQLDLALDLGLPPVIHCRDKADSQDAFEDSLRILDEAGCSGRPLLWHCFGGDAAQAERLLKRGWHLSVPGPVSYARNDALREAVAAIPLERLLIETDCPYLAAEPWRGKRNHPALVGFTAACIAGLKGVSVADIWRATGENARHFFNLKR</sequence>
<dbReference type="GO" id="GO:0046872">
    <property type="term" value="F:metal ion binding"/>
    <property type="evidence" value="ECO:0007669"/>
    <property type="project" value="UniProtKB-KW"/>
</dbReference>
<dbReference type="Gene3D" id="3.20.20.140">
    <property type="entry name" value="Metal-dependent hydrolases"/>
    <property type="match status" value="1"/>
</dbReference>
<dbReference type="EMBL" id="FZOC01000002">
    <property type="protein sequence ID" value="SNR80798.1"/>
    <property type="molecule type" value="Genomic_DNA"/>
</dbReference>
<dbReference type="GO" id="GO:0004536">
    <property type="term" value="F:DNA nuclease activity"/>
    <property type="evidence" value="ECO:0007669"/>
    <property type="project" value="InterPro"/>
</dbReference>
<keyword evidence="3" id="KW-0378">Hydrolase</keyword>
<feature type="binding site" evidence="4">
    <location>
        <position position="25"/>
    </location>
    <ligand>
        <name>a divalent metal cation</name>
        <dbReference type="ChEBI" id="CHEBI:60240"/>
        <label>1</label>
    </ligand>
</feature>
<dbReference type="Pfam" id="PF01026">
    <property type="entry name" value="TatD_DNase"/>
    <property type="match status" value="1"/>
</dbReference>
<feature type="binding site" evidence="4">
    <location>
        <position position="112"/>
    </location>
    <ligand>
        <name>a divalent metal cation</name>
        <dbReference type="ChEBI" id="CHEBI:60240"/>
        <label>1</label>
    </ligand>
</feature>
<keyword evidence="6" id="KW-1185">Reference proteome</keyword>
<dbReference type="Proteomes" id="UP000198324">
    <property type="component" value="Unassembled WGS sequence"/>
</dbReference>
<dbReference type="GO" id="GO:0005829">
    <property type="term" value="C:cytosol"/>
    <property type="evidence" value="ECO:0007669"/>
    <property type="project" value="TreeGrafter"/>
</dbReference>
<organism evidence="5 6">
    <name type="scientific">Humidesulfovibrio mexicanus</name>
    <dbReference type="NCBI Taxonomy" id="147047"/>
    <lineage>
        <taxon>Bacteria</taxon>
        <taxon>Pseudomonadati</taxon>
        <taxon>Thermodesulfobacteriota</taxon>
        <taxon>Desulfovibrionia</taxon>
        <taxon>Desulfovibrionales</taxon>
        <taxon>Desulfovibrionaceae</taxon>
        <taxon>Humidesulfovibrio</taxon>
    </lineage>
</organism>
<dbReference type="InterPro" id="IPR018228">
    <property type="entry name" value="DNase_TatD-rel_CS"/>
</dbReference>
<dbReference type="OrthoDB" id="9810005at2"/>
<dbReference type="InterPro" id="IPR015991">
    <property type="entry name" value="TatD/YcfH-like"/>
</dbReference>